<reference evidence="1 2" key="1">
    <citation type="submission" date="2016-01" db="EMBL/GenBank/DDBJ databases">
        <title>The new phylogeny of the genus Mycobacterium.</title>
        <authorList>
            <person name="Tarcisio F."/>
            <person name="Conor M."/>
            <person name="Antonella G."/>
            <person name="Elisabetta G."/>
            <person name="Giulia F.S."/>
            <person name="Sara T."/>
            <person name="Anna F."/>
            <person name="Clotilde B."/>
            <person name="Roberto B."/>
            <person name="Veronica D.S."/>
            <person name="Fabio R."/>
            <person name="Monica P."/>
            <person name="Olivier J."/>
            <person name="Enrico T."/>
            <person name="Nicola S."/>
        </authorList>
    </citation>
    <scope>NUCLEOTIDE SEQUENCE [LARGE SCALE GENOMIC DNA]</scope>
    <source>
        <strain evidence="1 2">ATCC 700010</strain>
    </source>
</reference>
<comment type="caution">
    <text evidence="1">The sequence shown here is derived from an EMBL/GenBank/DDBJ whole genome shotgun (WGS) entry which is preliminary data.</text>
</comment>
<dbReference type="InterPro" id="IPR002347">
    <property type="entry name" value="SDR_fam"/>
</dbReference>
<sequence length="137" mass="14804">MPRPAARGEAEAHELGALVVLADMLADQAQKGPIHLQRSMIVHHDGSITGGWQTAVQTAQTEFSRVDVLVNNAGICVNQPSPSTAARAPGGCLWWPGDSHCRIRVVHYSSPRPDHDHRLSAEGFGCVSGDDEYPFVR</sequence>
<dbReference type="Proteomes" id="UP000193964">
    <property type="component" value="Unassembled WGS sequence"/>
</dbReference>
<accession>A0A1X2FJR5</accession>
<proteinExistence type="predicted"/>
<dbReference type="SUPFAM" id="SSF51735">
    <property type="entry name" value="NAD(P)-binding Rossmann-fold domains"/>
    <property type="match status" value="1"/>
</dbReference>
<evidence type="ECO:0000313" key="1">
    <source>
        <dbReference type="EMBL" id="ORX18701.1"/>
    </source>
</evidence>
<protein>
    <recommendedName>
        <fullName evidence="3">Short-chain dehydrogenase</fullName>
    </recommendedName>
</protein>
<dbReference type="Pfam" id="PF00106">
    <property type="entry name" value="adh_short"/>
    <property type="match status" value="1"/>
</dbReference>
<dbReference type="RefSeq" id="WP_085141897.1">
    <property type="nucleotide sequence ID" value="NZ_JACKUA010000044.1"/>
</dbReference>
<name>A0A1X2FJR5_9MYCO</name>
<dbReference type="EMBL" id="LQQA01000004">
    <property type="protein sequence ID" value="ORX18701.1"/>
    <property type="molecule type" value="Genomic_DNA"/>
</dbReference>
<evidence type="ECO:0000313" key="2">
    <source>
        <dbReference type="Proteomes" id="UP000193964"/>
    </source>
</evidence>
<dbReference type="AlphaFoldDB" id="A0A1X2FJR5"/>
<organism evidence="1 2">
    <name type="scientific">Mycolicibacterium wolinskyi</name>
    <dbReference type="NCBI Taxonomy" id="59750"/>
    <lineage>
        <taxon>Bacteria</taxon>
        <taxon>Bacillati</taxon>
        <taxon>Actinomycetota</taxon>
        <taxon>Actinomycetes</taxon>
        <taxon>Mycobacteriales</taxon>
        <taxon>Mycobacteriaceae</taxon>
        <taxon>Mycolicibacterium</taxon>
    </lineage>
</organism>
<gene>
    <name evidence="1" type="ORF">AWC31_11920</name>
</gene>
<dbReference type="InterPro" id="IPR036291">
    <property type="entry name" value="NAD(P)-bd_dom_sf"/>
</dbReference>
<dbReference type="Gene3D" id="3.40.50.720">
    <property type="entry name" value="NAD(P)-binding Rossmann-like Domain"/>
    <property type="match status" value="1"/>
</dbReference>
<evidence type="ECO:0008006" key="3">
    <source>
        <dbReference type="Google" id="ProtNLM"/>
    </source>
</evidence>